<dbReference type="InterPro" id="IPR011335">
    <property type="entry name" value="Restrct_endonuc-II-like"/>
</dbReference>
<dbReference type="InterPro" id="IPR012296">
    <property type="entry name" value="Nuclease_put_TT1808"/>
</dbReference>
<name>A0A852ZVS7_9ACTN</name>
<feature type="domain" description="Putative restriction endonuclease" evidence="1">
    <location>
        <begin position="12"/>
        <end position="172"/>
    </location>
</feature>
<organism evidence="2 3">
    <name type="scientific">Allostreptomyces psammosilenae</name>
    <dbReference type="NCBI Taxonomy" id="1892865"/>
    <lineage>
        <taxon>Bacteria</taxon>
        <taxon>Bacillati</taxon>
        <taxon>Actinomycetota</taxon>
        <taxon>Actinomycetes</taxon>
        <taxon>Kitasatosporales</taxon>
        <taxon>Streptomycetaceae</taxon>
        <taxon>Allostreptomyces</taxon>
    </lineage>
</organism>
<evidence type="ECO:0000313" key="2">
    <source>
        <dbReference type="EMBL" id="NYI04884.1"/>
    </source>
</evidence>
<accession>A0A852ZVS7</accession>
<dbReference type="SUPFAM" id="SSF52980">
    <property type="entry name" value="Restriction endonuclease-like"/>
    <property type="match status" value="1"/>
</dbReference>
<dbReference type="GO" id="GO:0004519">
    <property type="term" value="F:endonuclease activity"/>
    <property type="evidence" value="ECO:0007669"/>
    <property type="project" value="UniProtKB-KW"/>
</dbReference>
<keyword evidence="2" id="KW-0378">Hydrolase</keyword>
<sequence>MTVPDNRLLEIFESFDFPEGVRVEYIGGEIIMQASALALHDRIGMLIAQQVPVARFDCLIAHGVRFDHRDDRPEPDVIVFDNDLDLRGVREIHAGMLRLAVEICSESNFRRDVEVKPALYAEGGIANYLIVNPREGTWTLLSKPKNGEYVERETREFGIPIQLPEPLGFTIDTSRFQRYPS</sequence>
<dbReference type="Gene3D" id="3.90.1570.10">
    <property type="entry name" value="tt1808, chain A"/>
    <property type="match status" value="1"/>
</dbReference>
<gene>
    <name evidence="2" type="ORF">FHU37_001827</name>
</gene>
<dbReference type="PANTHER" id="PTHR35400">
    <property type="entry name" value="SLR1083 PROTEIN"/>
    <property type="match status" value="1"/>
</dbReference>
<dbReference type="AlphaFoldDB" id="A0A852ZVS7"/>
<dbReference type="EMBL" id="JACBZD010000001">
    <property type="protein sequence ID" value="NYI04884.1"/>
    <property type="molecule type" value="Genomic_DNA"/>
</dbReference>
<dbReference type="Proteomes" id="UP000567795">
    <property type="component" value="Unassembled WGS sequence"/>
</dbReference>
<evidence type="ECO:0000313" key="3">
    <source>
        <dbReference type="Proteomes" id="UP000567795"/>
    </source>
</evidence>
<protein>
    <submittedName>
        <fullName evidence="2">Uma2 family endonuclease</fullName>
    </submittedName>
</protein>
<dbReference type="PANTHER" id="PTHR35400:SF3">
    <property type="entry name" value="SLL1072 PROTEIN"/>
    <property type="match status" value="1"/>
</dbReference>
<dbReference type="CDD" id="cd06260">
    <property type="entry name" value="DUF820-like"/>
    <property type="match status" value="1"/>
</dbReference>
<keyword evidence="3" id="KW-1185">Reference proteome</keyword>
<proteinExistence type="predicted"/>
<keyword evidence="2" id="KW-0255">Endonuclease</keyword>
<comment type="caution">
    <text evidence="2">The sequence shown here is derived from an EMBL/GenBank/DDBJ whole genome shotgun (WGS) entry which is preliminary data.</text>
</comment>
<dbReference type="RefSeq" id="WP_179813719.1">
    <property type="nucleotide sequence ID" value="NZ_JACBZD010000001.1"/>
</dbReference>
<keyword evidence="2" id="KW-0540">Nuclease</keyword>
<dbReference type="InterPro" id="IPR008538">
    <property type="entry name" value="Uma2"/>
</dbReference>
<dbReference type="Pfam" id="PF05685">
    <property type="entry name" value="Uma2"/>
    <property type="match status" value="1"/>
</dbReference>
<evidence type="ECO:0000259" key="1">
    <source>
        <dbReference type="Pfam" id="PF05685"/>
    </source>
</evidence>
<reference evidence="2 3" key="1">
    <citation type="submission" date="2020-07" db="EMBL/GenBank/DDBJ databases">
        <title>Sequencing the genomes of 1000 actinobacteria strains.</title>
        <authorList>
            <person name="Klenk H.-P."/>
        </authorList>
    </citation>
    <scope>NUCLEOTIDE SEQUENCE [LARGE SCALE GENOMIC DNA]</scope>
    <source>
        <strain evidence="2 3">DSM 42178</strain>
    </source>
</reference>